<evidence type="ECO:0000256" key="5">
    <source>
        <dbReference type="ARBA" id="ARBA00023004"/>
    </source>
</evidence>
<accession>A0A8B7ZMN1</accession>
<evidence type="ECO:0000256" key="6">
    <source>
        <dbReference type="ARBA" id="ARBA00023033"/>
    </source>
</evidence>
<dbReference type="OrthoDB" id="1844152at2759"/>
<gene>
    <name evidence="10" type="primary">LOC110987978</name>
</gene>
<evidence type="ECO:0000256" key="3">
    <source>
        <dbReference type="ARBA" id="ARBA00022723"/>
    </source>
</evidence>
<keyword evidence="9" id="KW-1185">Reference proteome</keyword>
<sequence>MWFLDTRVILLMCSLLLVIRWLVSRRNKLPPGPWGFPFVGSIPSLLWGLRGGLGPHQIFRKYAATYGPVFHLRILNKTLVVLNDFAAIKEAFQNPHLNDRPKTLGTEVLKINGIAWTSGRPWIKLRRFCSTVLRSFGTGTSSFEDKIRREAEQLIREYGAFEGVPFDPKPKLGNAVANVICSVIFGKRYEYSDREFTRLQGLLGRNVELLGAGGAVNFFPGLRHLPFLAVDEVLSNSEEILNFLENIINSNDTAHGDGSSKFTDAYLGTNPARLSLADDCPQLRGRNIVGTISNLFAAGSETTSTTLQWALLYMVVYPKIQQRVQAEIDTVVGRNRLPCMADKSGLSFKQAVIWEVQRVSNILPLGVPHAAALDTHFRGFLIPKGAFIISNLWAAFHDPNIWPEPQEFNPQRFLDDNGKPKRPEEFIPFGIGRRVCIGDHLAKMELFLFFGYFMHQFTFKKEDNTPPLAMNGRAGITYSPVPFKVCAIPRD</sequence>
<dbReference type="PROSITE" id="PS00086">
    <property type="entry name" value="CYTOCHROME_P450"/>
    <property type="match status" value="1"/>
</dbReference>
<evidence type="ECO:0000313" key="9">
    <source>
        <dbReference type="Proteomes" id="UP000694845"/>
    </source>
</evidence>
<keyword evidence="4 8" id="KW-0560">Oxidoreductase</keyword>
<comment type="cofactor">
    <cofactor evidence="1 7">
        <name>heme</name>
        <dbReference type="ChEBI" id="CHEBI:30413"/>
    </cofactor>
</comment>
<dbReference type="PRINTS" id="PR00385">
    <property type="entry name" value="P450"/>
</dbReference>
<dbReference type="Pfam" id="PF00067">
    <property type="entry name" value="p450"/>
    <property type="match status" value="1"/>
</dbReference>
<dbReference type="Proteomes" id="UP000694845">
    <property type="component" value="Unplaced"/>
</dbReference>
<organism evidence="9 10">
    <name type="scientific">Acanthaster planci</name>
    <name type="common">Crown-of-thorns starfish</name>
    <dbReference type="NCBI Taxonomy" id="133434"/>
    <lineage>
        <taxon>Eukaryota</taxon>
        <taxon>Metazoa</taxon>
        <taxon>Echinodermata</taxon>
        <taxon>Eleutherozoa</taxon>
        <taxon>Asterozoa</taxon>
        <taxon>Asteroidea</taxon>
        <taxon>Valvatacea</taxon>
        <taxon>Valvatida</taxon>
        <taxon>Acanthasteridae</taxon>
        <taxon>Acanthaster</taxon>
    </lineage>
</organism>
<dbReference type="AlphaFoldDB" id="A0A8B7ZMN1"/>
<dbReference type="Gene3D" id="1.10.630.10">
    <property type="entry name" value="Cytochrome P450"/>
    <property type="match status" value="1"/>
</dbReference>
<dbReference type="GeneID" id="110987978"/>
<proteinExistence type="inferred from homology"/>
<dbReference type="InterPro" id="IPR017972">
    <property type="entry name" value="Cyt_P450_CS"/>
</dbReference>
<dbReference type="SUPFAM" id="SSF48264">
    <property type="entry name" value="Cytochrome P450"/>
    <property type="match status" value="1"/>
</dbReference>
<evidence type="ECO:0000256" key="7">
    <source>
        <dbReference type="PIRSR" id="PIRSR602401-1"/>
    </source>
</evidence>
<dbReference type="PRINTS" id="PR00463">
    <property type="entry name" value="EP450I"/>
</dbReference>
<evidence type="ECO:0000256" key="2">
    <source>
        <dbReference type="ARBA" id="ARBA00010617"/>
    </source>
</evidence>
<evidence type="ECO:0000256" key="4">
    <source>
        <dbReference type="ARBA" id="ARBA00023002"/>
    </source>
</evidence>
<dbReference type="InterPro" id="IPR002401">
    <property type="entry name" value="Cyt_P450_E_grp-I"/>
</dbReference>
<reference evidence="10" key="1">
    <citation type="submission" date="2025-08" db="UniProtKB">
        <authorList>
            <consortium name="RefSeq"/>
        </authorList>
    </citation>
    <scope>IDENTIFICATION</scope>
</reference>
<evidence type="ECO:0000256" key="1">
    <source>
        <dbReference type="ARBA" id="ARBA00001971"/>
    </source>
</evidence>
<dbReference type="InterPro" id="IPR001128">
    <property type="entry name" value="Cyt_P450"/>
</dbReference>
<dbReference type="FunFam" id="1.10.630.10:FF:000036">
    <property type="entry name" value="CYtochrome P450 family"/>
    <property type="match status" value="1"/>
</dbReference>
<keyword evidence="7 8" id="KW-0349">Heme</keyword>
<dbReference type="InterPro" id="IPR036396">
    <property type="entry name" value="Cyt_P450_sf"/>
</dbReference>
<dbReference type="GO" id="GO:0005506">
    <property type="term" value="F:iron ion binding"/>
    <property type="evidence" value="ECO:0007669"/>
    <property type="project" value="InterPro"/>
</dbReference>
<dbReference type="GO" id="GO:0020037">
    <property type="term" value="F:heme binding"/>
    <property type="evidence" value="ECO:0007669"/>
    <property type="project" value="InterPro"/>
</dbReference>
<dbReference type="GO" id="GO:0016705">
    <property type="term" value="F:oxidoreductase activity, acting on paired donors, with incorporation or reduction of molecular oxygen"/>
    <property type="evidence" value="ECO:0007669"/>
    <property type="project" value="InterPro"/>
</dbReference>
<dbReference type="PANTHER" id="PTHR24300:SF417">
    <property type="entry name" value="CYTOCHROME P450 508B1-RELATED"/>
    <property type="match status" value="1"/>
</dbReference>
<dbReference type="InterPro" id="IPR050182">
    <property type="entry name" value="Cytochrome_P450_fam2"/>
</dbReference>
<dbReference type="KEGG" id="aplc:110987978"/>
<comment type="similarity">
    <text evidence="2 8">Belongs to the cytochrome P450 family.</text>
</comment>
<dbReference type="RefSeq" id="XP_022106868.1">
    <property type="nucleotide sequence ID" value="XM_022251176.1"/>
</dbReference>
<keyword evidence="3 7" id="KW-0479">Metal-binding</keyword>
<evidence type="ECO:0000256" key="8">
    <source>
        <dbReference type="RuleBase" id="RU000461"/>
    </source>
</evidence>
<keyword evidence="5 7" id="KW-0408">Iron</keyword>
<evidence type="ECO:0000313" key="10">
    <source>
        <dbReference type="RefSeq" id="XP_022106868.1"/>
    </source>
</evidence>
<dbReference type="OMA" id="TEQFAHR"/>
<dbReference type="PANTHER" id="PTHR24300">
    <property type="entry name" value="CYTOCHROME P450 508A4-RELATED"/>
    <property type="match status" value="1"/>
</dbReference>
<dbReference type="GO" id="GO:0004497">
    <property type="term" value="F:monooxygenase activity"/>
    <property type="evidence" value="ECO:0007669"/>
    <property type="project" value="UniProtKB-KW"/>
</dbReference>
<keyword evidence="6 8" id="KW-0503">Monooxygenase</keyword>
<protein>
    <submittedName>
        <fullName evidence="10">Cytochrome P450 2J6-like</fullName>
    </submittedName>
</protein>
<feature type="binding site" description="axial binding residue" evidence="7">
    <location>
        <position position="436"/>
    </location>
    <ligand>
        <name>heme</name>
        <dbReference type="ChEBI" id="CHEBI:30413"/>
    </ligand>
    <ligandPart>
        <name>Fe</name>
        <dbReference type="ChEBI" id="CHEBI:18248"/>
    </ligandPart>
</feature>
<name>A0A8B7ZMN1_ACAPL</name>